<evidence type="ECO:0000256" key="1">
    <source>
        <dbReference type="SAM" id="MobiDB-lite"/>
    </source>
</evidence>
<name>A0ABT8A526_9PROT</name>
<feature type="domain" description="EF-hand" evidence="2">
    <location>
        <begin position="16"/>
        <end position="51"/>
    </location>
</feature>
<evidence type="ECO:0000313" key="3">
    <source>
        <dbReference type="EMBL" id="MDN3564755.1"/>
    </source>
</evidence>
<dbReference type="Gene3D" id="1.10.238.10">
    <property type="entry name" value="EF-hand"/>
    <property type="match status" value="2"/>
</dbReference>
<organism evidence="3 4">
    <name type="scientific">Paeniroseomonas aquatica</name>
    <dbReference type="NCBI Taxonomy" id="373043"/>
    <lineage>
        <taxon>Bacteria</taxon>
        <taxon>Pseudomonadati</taxon>
        <taxon>Pseudomonadota</taxon>
        <taxon>Alphaproteobacteria</taxon>
        <taxon>Acetobacterales</taxon>
        <taxon>Acetobacteraceae</taxon>
        <taxon>Paeniroseomonas</taxon>
    </lineage>
</organism>
<dbReference type="PROSITE" id="PS00018">
    <property type="entry name" value="EF_HAND_1"/>
    <property type="match status" value="1"/>
</dbReference>
<dbReference type="SUPFAM" id="SSF47473">
    <property type="entry name" value="EF-hand"/>
    <property type="match status" value="1"/>
</dbReference>
<dbReference type="RefSeq" id="WP_290316562.1">
    <property type="nucleotide sequence ID" value="NZ_JAUFPN010000109.1"/>
</dbReference>
<feature type="region of interest" description="Disordered" evidence="1">
    <location>
        <begin position="25"/>
        <end position="107"/>
    </location>
</feature>
<accession>A0ABT8A526</accession>
<protein>
    <submittedName>
        <fullName evidence="3">EF-hand domain-containing protein</fullName>
    </submittedName>
</protein>
<feature type="domain" description="EF-hand" evidence="2">
    <location>
        <begin position="70"/>
        <end position="105"/>
    </location>
</feature>
<evidence type="ECO:0000313" key="4">
    <source>
        <dbReference type="Proteomes" id="UP001529369"/>
    </source>
</evidence>
<dbReference type="EMBL" id="JAUFPN010000109">
    <property type="protein sequence ID" value="MDN3564755.1"/>
    <property type="molecule type" value="Genomic_DNA"/>
</dbReference>
<comment type="caution">
    <text evidence="3">The sequence shown here is derived from an EMBL/GenBank/DDBJ whole genome shotgun (WGS) entry which is preliminary data.</text>
</comment>
<feature type="compositionally biased region" description="Low complexity" evidence="1">
    <location>
        <begin position="51"/>
        <end position="78"/>
    </location>
</feature>
<dbReference type="Pfam" id="PF13202">
    <property type="entry name" value="EF-hand_5"/>
    <property type="match status" value="1"/>
</dbReference>
<dbReference type="InterPro" id="IPR011992">
    <property type="entry name" value="EF-hand-dom_pair"/>
</dbReference>
<keyword evidence="4" id="KW-1185">Reference proteome</keyword>
<sequence length="155" mass="15145">MQVSGQVSGSAGGAAMLQQMRDRMFARADRNGDGGLSLDEFKAMAKRPPREAGSAGPPAGPAGAAAGPAARTDRAAAAFSALDTNGDGKLSTAELEQGRRSRHAGAASREGLAALLGVQEGAQGGLQGAAGLEALMGRVLRAYGGAAAPATGSAA</sequence>
<dbReference type="SMART" id="SM00054">
    <property type="entry name" value="EFh"/>
    <property type="match status" value="2"/>
</dbReference>
<dbReference type="Proteomes" id="UP001529369">
    <property type="component" value="Unassembled WGS sequence"/>
</dbReference>
<reference evidence="4" key="1">
    <citation type="journal article" date="2019" name="Int. J. Syst. Evol. Microbiol.">
        <title>The Global Catalogue of Microorganisms (GCM) 10K type strain sequencing project: providing services to taxonomists for standard genome sequencing and annotation.</title>
        <authorList>
            <consortium name="The Broad Institute Genomics Platform"/>
            <consortium name="The Broad Institute Genome Sequencing Center for Infectious Disease"/>
            <person name="Wu L."/>
            <person name="Ma J."/>
        </authorList>
    </citation>
    <scope>NUCLEOTIDE SEQUENCE [LARGE SCALE GENOMIC DNA]</scope>
    <source>
        <strain evidence="4">CECT 7131</strain>
    </source>
</reference>
<dbReference type="InterPro" id="IPR018247">
    <property type="entry name" value="EF_Hand_1_Ca_BS"/>
</dbReference>
<proteinExistence type="predicted"/>
<dbReference type="Pfam" id="PF00036">
    <property type="entry name" value="EF-hand_1"/>
    <property type="match status" value="1"/>
</dbReference>
<evidence type="ECO:0000259" key="2">
    <source>
        <dbReference type="PROSITE" id="PS50222"/>
    </source>
</evidence>
<gene>
    <name evidence="3" type="ORF">QWZ14_10295</name>
</gene>
<dbReference type="PROSITE" id="PS50222">
    <property type="entry name" value="EF_HAND_2"/>
    <property type="match status" value="2"/>
</dbReference>
<dbReference type="InterPro" id="IPR002048">
    <property type="entry name" value="EF_hand_dom"/>
</dbReference>